<sequence length="159" mass="17221">MTGARSAAAPLRTLLMLASFAVTAYAGLRLLEGGPVVGILIWFVGAALLHDMVLLPLYGVADRALQGVLVRRRPGAPPSPVVNHVRVPAFVSGVLLLVWYPLILGLSDNYRRYSTLDPDVFRGRWLLLTAGLFAASALLYVARMLLASWPREDRDAGAE</sequence>
<feature type="transmembrane region" description="Helical" evidence="1">
    <location>
        <begin position="123"/>
        <end position="142"/>
    </location>
</feature>
<name>A0ABU2NL94_9ACTN</name>
<gene>
    <name evidence="2" type="ORF">RM572_01205</name>
</gene>
<feature type="transmembrane region" description="Helical" evidence="1">
    <location>
        <begin position="81"/>
        <end position="103"/>
    </location>
</feature>
<dbReference type="EMBL" id="JAVREQ010000001">
    <property type="protein sequence ID" value="MDT0377391.1"/>
    <property type="molecule type" value="Genomic_DNA"/>
</dbReference>
<accession>A0ABU2NL94</accession>
<evidence type="ECO:0000313" key="2">
    <source>
        <dbReference type="EMBL" id="MDT0377391.1"/>
    </source>
</evidence>
<keyword evidence="1" id="KW-1133">Transmembrane helix</keyword>
<feature type="transmembrane region" description="Helical" evidence="1">
    <location>
        <begin position="36"/>
        <end position="60"/>
    </location>
</feature>
<keyword evidence="3" id="KW-1185">Reference proteome</keyword>
<keyword evidence="1" id="KW-0812">Transmembrane</keyword>
<evidence type="ECO:0000256" key="1">
    <source>
        <dbReference type="SAM" id="Phobius"/>
    </source>
</evidence>
<evidence type="ECO:0008006" key="4">
    <source>
        <dbReference type="Google" id="ProtNLM"/>
    </source>
</evidence>
<comment type="caution">
    <text evidence="2">The sequence shown here is derived from an EMBL/GenBank/DDBJ whole genome shotgun (WGS) entry which is preliminary data.</text>
</comment>
<organism evidence="2 3">
    <name type="scientific">Streptomyces hazeniae</name>
    <dbReference type="NCBI Taxonomy" id="3075538"/>
    <lineage>
        <taxon>Bacteria</taxon>
        <taxon>Bacillati</taxon>
        <taxon>Actinomycetota</taxon>
        <taxon>Actinomycetes</taxon>
        <taxon>Kitasatosporales</taxon>
        <taxon>Streptomycetaceae</taxon>
        <taxon>Streptomyces</taxon>
    </lineage>
</organism>
<proteinExistence type="predicted"/>
<evidence type="ECO:0000313" key="3">
    <source>
        <dbReference type="Proteomes" id="UP001183414"/>
    </source>
</evidence>
<protein>
    <recommendedName>
        <fullName evidence="4">Lipoprotein</fullName>
    </recommendedName>
</protein>
<dbReference type="Proteomes" id="UP001183414">
    <property type="component" value="Unassembled WGS sequence"/>
</dbReference>
<keyword evidence="1" id="KW-0472">Membrane</keyword>
<dbReference type="RefSeq" id="WP_311671383.1">
    <property type="nucleotide sequence ID" value="NZ_JAVREQ010000001.1"/>
</dbReference>
<reference evidence="3" key="1">
    <citation type="submission" date="2023-07" db="EMBL/GenBank/DDBJ databases">
        <title>30 novel species of actinomycetes from the DSMZ collection.</title>
        <authorList>
            <person name="Nouioui I."/>
        </authorList>
    </citation>
    <scope>NUCLEOTIDE SEQUENCE [LARGE SCALE GENOMIC DNA]</scope>
    <source>
        <strain evidence="3">DSM 42041</strain>
    </source>
</reference>